<name>A0AAV7JIU0_9METZ</name>
<comment type="caution">
    <text evidence="3">The sequence shown here is derived from an EMBL/GenBank/DDBJ whole genome shotgun (WGS) entry which is preliminary data.</text>
</comment>
<dbReference type="AlphaFoldDB" id="A0AAV7JIU0"/>
<dbReference type="GO" id="GO:0008410">
    <property type="term" value="F:CoA-transferase activity"/>
    <property type="evidence" value="ECO:0007669"/>
    <property type="project" value="InterPro"/>
</dbReference>
<dbReference type="Pfam" id="PF01144">
    <property type="entry name" value="CoA_trans"/>
    <property type="match status" value="1"/>
</dbReference>
<dbReference type="InterPro" id="IPR037171">
    <property type="entry name" value="NagB/RpiA_transferase-like"/>
</dbReference>
<keyword evidence="4" id="KW-1185">Reference proteome</keyword>
<dbReference type="NCBIfam" id="TIGR02429">
    <property type="entry name" value="pcaI_scoA_fam"/>
    <property type="match status" value="1"/>
</dbReference>
<organism evidence="3 4">
    <name type="scientific">Oopsacas minuta</name>
    <dbReference type="NCBI Taxonomy" id="111878"/>
    <lineage>
        <taxon>Eukaryota</taxon>
        <taxon>Metazoa</taxon>
        <taxon>Porifera</taxon>
        <taxon>Hexactinellida</taxon>
        <taxon>Hexasterophora</taxon>
        <taxon>Lyssacinosida</taxon>
        <taxon>Leucopsacidae</taxon>
        <taxon>Oopsacas</taxon>
    </lineage>
</organism>
<comment type="similarity">
    <text evidence="1">Belongs to the 3-oxoacid CoA-transferase subunit A family.</text>
</comment>
<keyword evidence="2 3" id="KW-0808">Transferase</keyword>
<evidence type="ECO:0000256" key="1">
    <source>
        <dbReference type="ARBA" id="ARBA00005612"/>
    </source>
</evidence>
<evidence type="ECO:0000313" key="3">
    <source>
        <dbReference type="EMBL" id="KAI6648795.1"/>
    </source>
</evidence>
<dbReference type="InterPro" id="IPR004165">
    <property type="entry name" value="CoA_trans_fam_I"/>
</dbReference>
<dbReference type="PROSITE" id="PS01273">
    <property type="entry name" value="COA_TRANSF_1"/>
    <property type="match status" value="1"/>
</dbReference>
<gene>
    <name evidence="3" type="ORF">LOD99_7057</name>
</gene>
<dbReference type="SMART" id="SM00882">
    <property type="entry name" value="CoA_trans"/>
    <property type="match status" value="1"/>
</dbReference>
<evidence type="ECO:0000313" key="4">
    <source>
        <dbReference type="Proteomes" id="UP001165289"/>
    </source>
</evidence>
<dbReference type="Gene3D" id="3.40.1080.10">
    <property type="entry name" value="Glutaconate Coenzyme A-transferase"/>
    <property type="match status" value="1"/>
</dbReference>
<proteinExistence type="inferred from homology"/>
<dbReference type="PANTHER" id="PTHR13707">
    <property type="entry name" value="KETOACID-COENZYME A TRANSFERASE"/>
    <property type="match status" value="1"/>
</dbReference>
<dbReference type="InterPro" id="IPR012792">
    <property type="entry name" value="3-oxoacid_CoA-transf_A"/>
</dbReference>
<evidence type="ECO:0000256" key="2">
    <source>
        <dbReference type="ARBA" id="ARBA00022679"/>
    </source>
</evidence>
<dbReference type="InterPro" id="IPR004163">
    <property type="entry name" value="CoA_transf_BS"/>
</dbReference>
<accession>A0AAV7JIU0</accession>
<dbReference type="PANTHER" id="PTHR13707:SF60">
    <property type="entry name" value="ACETATE COA-TRANSFERASE SUBUNIT ALPHA"/>
    <property type="match status" value="1"/>
</dbReference>
<dbReference type="Proteomes" id="UP001165289">
    <property type="component" value="Unassembled WGS sequence"/>
</dbReference>
<protein>
    <submittedName>
        <fullName evidence="3">Succinyl-CoA:3-ketoacid coenzyme A transferase 1, mitochondrial-like</fullName>
    </submittedName>
</protein>
<dbReference type="EMBL" id="JAKMXF010000325">
    <property type="protein sequence ID" value="KAI6648795.1"/>
    <property type="molecule type" value="Genomic_DNA"/>
</dbReference>
<dbReference type="SUPFAM" id="SSF100950">
    <property type="entry name" value="NagB/RpiA/CoA transferase-like"/>
    <property type="match status" value="1"/>
</dbReference>
<reference evidence="3 4" key="1">
    <citation type="journal article" date="2023" name="BMC Biol.">
        <title>The compact genome of the sponge Oopsacas minuta (Hexactinellida) is lacking key metazoan core genes.</title>
        <authorList>
            <person name="Santini S."/>
            <person name="Schenkelaars Q."/>
            <person name="Jourda C."/>
            <person name="Duchesne M."/>
            <person name="Belahbib H."/>
            <person name="Rocher C."/>
            <person name="Selva M."/>
            <person name="Riesgo A."/>
            <person name="Vervoort M."/>
            <person name="Leys S.P."/>
            <person name="Kodjabachian L."/>
            <person name="Le Bivic A."/>
            <person name="Borchiellini C."/>
            <person name="Claverie J.M."/>
            <person name="Renard E."/>
        </authorList>
    </citation>
    <scope>NUCLEOTIDE SEQUENCE [LARGE SCALE GENOMIC DNA]</scope>
    <source>
        <strain evidence="3">SPO-2</strain>
    </source>
</reference>
<sequence length="267" mass="29319">MISLLRSGYILGSQLLPRSVSSRSLSLSGLCRVELCGSVEEAIRDIKDGDRLLVGGFGLCGIPENLIQAIADSELTDLTCVSNNAGTDKYGLGILLNARKIKRMMSSYVGENKEFQRQYLDGELEVELIPQGTLAERIRAGGAGIPAFYTPTAYGTLIHKGGVPLKFGKTGEPEISSTPKESRRFGERDYVLETSLRGNFSLIKAWKADHKGNLAYRMSARNFNAPMAKSSDVTIVEVEELVEAGDLPPGQVCRFYILIYHPFHRLD</sequence>